<dbReference type="InterPro" id="IPR025199">
    <property type="entry name" value="FtsK_4TM"/>
</dbReference>
<sequence length="430" mass="44973">MRTSRHSLSQADELSDALRRFFARRAAELGGLGLLVLAFAFGLALATWSVEDPSLTHATNGPVRNLLGPLGAVIADLGMQILGMGSIVLAVPVAIWGLQLMGRRRLERLPLRIGLWLAGTAAAAAVASAMPATAAWPLPSGLGGVIGDGLLFGLRGILGLTSGPGAAIITLVYAGVAILALTAACGFGFPETADEDEEEDLPPRRSSRRAPADDFDDESADEPGWGIISIGAVVHGFMTLKSAIARRLAARRSPAPARADLPAAPVPSIPHTAPRREPRFDHDPIPAGEPCDEGDDVDAAPYSRAEEEAFAPRPAGQAGSRIVPPRAAPKPGKRLAREAQPSFLDEAEGYQLPPLSLLAEPKKTSGAVISPEALEQNAALLESTLEDFGVKGEIVNVHPGPVVTLYEFEPAPGTKSSRVISLADDIARSM</sequence>
<feature type="transmembrane region" description="Helical" evidence="8">
    <location>
        <begin position="224"/>
        <end position="244"/>
    </location>
</feature>
<dbReference type="Gene3D" id="3.30.980.40">
    <property type="match status" value="1"/>
</dbReference>
<dbReference type="EMBL" id="JACHEH010000006">
    <property type="protein sequence ID" value="MBB6169296.1"/>
    <property type="molecule type" value="Genomic_DNA"/>
</dbReference>
<evidence type="ECO:0000256" key="2">
    <source>
        <dbReference type="ARBA" id="ARBA00022475"/>
    </source>
</evidence>
<feature type="transmembrane region" description="Helical" evidence="8">
    <location>
        <begin position="70"/>
        <end position="97"/>
    </location>
</feature>
<keyword evidence="5 8" id="KW-0472">Membrane</keyword>
<evidence type="ECO:0000256" key="1">
    <source>
        <dbReference type="ARBA" id="ARBA00004651"/>
    </source>
</evidence>
<dbReference type="Proteomes" id="UP000588017">
    <property type="component" value="Unassembled WGS sequence"/>
</dbReference>
<feature type="domain" description="FtsK alpha" evidence="10">
    <location>
        <begin position="352"/>
        <end position="430"/>
    </location>
</feature>
<accession>A0A841KHA5</accession>
<keyword evidence="12" id="KW-1185">Reference proteome</keyword>
<evidence type="ECO:0000256" key="8">
    <source>
        <dbReference type="SAM" id="Phobius"/>
    </source>
</evidence>
<dbReference type="Pfam" id="PF17854">
    <property type="entry name" value="FtsK_alpha"/>
    <property type="match status" value="1"/>
</dbReference>
<comment type="caution">
    <text evidence="11">The sequence shown here is derived from an EMBL/GenBank/DDBJ whole genome shotgun (WGS) entry which is preliminary data.</text>
</comment>
<feature type="transmembrane region" description="Helical" evidence="8">
    <location>
        <begin position="109"/>
        <end position="130"/>
    </location>
</feature>
<comment type="subunit">
    <text evidence="6">Homohexamer. Forms a ring that surrounds DNA.</text>
</comment>
<feature type="region of interest" description="Disordered" evidence="7">
    <location>
        <begin position="254"/>
        <end position="337"/>
    </location>
</feature>
<evidence type="ECO:0000259" key="10">
    <source>
        <dbReference type="Pfam" id="PF17854"/>
    </source>
</evidence>
<dbReference type="PANTHER" id="PTHR22683">
    <property type="entry name" value="SPORULATION PROTEIN RELATED"/>
    <property type="match status" value="1"/>
</dbReference>
<feature type="transmembrane region" description="Helical" evidence="8">
    <location>
        <begin position="166"/>
        <end position="189"/>
    </location>
</feature>
<gene>
    <name evidence="11" type="ORF">HNQ73_002933</name>
</gene>
<evidence type="ECO:0000259" key="9">
    <source>
        <dbReference type="Pfam" id="PF13491"/>
    </source>
</evidence>
<evidence type="ECO:0000256" key="5">
    <source>
        <dbReference type="ARBA" id="ARBA00023136"/>
    </source>
</evidence>
<evidence type="ECO:0000313" key="11">
    <source>
        <dbReference type="EMBL" id="MBB6169296.1"/>
    </source>
</evidence>
<comment type="subcellular location">
    <subcellularLocation>
        <location evidence="1">Cell membrane</location>
        <topology evidence="1">Multi-pass membrane protein</topology>
    </subcellularLocation>
</comment>
<keyword evidence="3 8" id="KW-0812">Transmembrane</keyword>
<proteinExistence type="predicted"/>
<evidence type="ECO:0000256" key="6">
    <source>
        <dbReference type="ARBA" id="ARBA00025923"/>
    </source>
</evidence>
<dbReference type="Pfam" id="PF13491">
    <property type="entry name" value="FtsK_4TM"/>
    <property type="match status" value="1"/>
</dbReference>
<evidence type="ECO:0000313" key="12">
    <source>
        <dbReference type="Proteomes" id="UP000588017"/>
    </source>
</evidence>
<dbReference type="PANTHER" id="PTHR22683:SF41">
    <property type="entry name" value="DNA TRANSLOCASE FTSK"/>
    <property type="match status" value="1"/>
</dbReference>
<feature type="compositionally biased region" description="Basic and acidic residues" evidence="7">
    <location>
        <begin position="274"/>
        <end position="284"/>
    </location>
</feature>
<evidence type="ECO:0000256" key="4">
    <source>
        <dbReference type="ARBA" id="ARBA00022989"/>
    </source>
</evidence>
<feature type="transmembrane region" description="Helical" evidence="8">
    <location>
        <begin position="29"/>
        <end position="50"/>
    </location>
</feature>
<protein>
    <submittedName>
        <fullName evidence="11">S-DNA-T family DNA segregation ATPase FtsK/SpoIIIE</fullName>
    </submittedName>
</protein>
<dbReference type="GO" id="GO:0005886">
    <property type="term" value="C:plasma membrane"/>
    <property type="evidence" value="ECO:0007669"/>
    <property type="project" value="UniProtKB-SubCell"/>
</dbReference>
<feature type="region of interest" description="Disordered" evidence="7">
    <location>
        <begin position="191"/>
        <end position="222"/>
    </location>
</feature>
<evidence type="ECO:0000256" key="3">
    <source>
        <dbReference type="ARBA" id="ARBA00022692"/>
    </source>
</evidence>
<name>A0A841KHA5_9HYPH</name>
<organism evidence="11 12">
    <name type="scientific">Chelatococcus composti</name>
    <dbReference type="NCBI Taxonomy" id="1743235"/>
    <lineage>
        <taxon>Bacteria</taxon>
        <taxon>Pseudomonadati</taxon>
        <taxon>Pseudomonadota</taxon>
        <taxon>Alphaproteobacteria</taxon>
        <taxon>Hyphomicrobiales</taxon>
        <taxon>Chelatococcaceae</taxon>
        <taxon>Chelatococcus</taxon>
    </lineage>
</organism>
<dbReference type="InterPro" id="IPR050206">
    <property type="entry name" value="FtsK/SpoIIIE/SftA"/>
</dbReference>
<dbReference type="RefSeq" id="WP_183335602.1">
    <property type="nucleotide sequence ID" value="NZ_JACHEH010000006.1"/>
</dbReference>
<reference evidence="11 12" key="1">
    <citation type="submission" date="2020-08" db="EMBL/GenBank/DDBJ databases">
        <title>Genomic Encyclopedia of Type Strains, Phase IV (KMG-IV): sequencing the most valuable type-strain genomes for metagenomic binning, comparative biology and taxonomic classification.</title>
        <authorList>
            <person name="Goeker M."/>
        </authorList>
    </citation>
    <scope>NUCLEOTIDE SEQUENCE [LARGE SCALE GENOMIC DNA]</scope>
    <source>
        <strain evidence="11 12">DSM 101465</strain>
    </source>
</reference>
<dbReference type="AlphaFoldDB" id="A0A841KHA5"/>
<keyword evidence="2" id="KW-1003">Cell membrane</keyword>
<feature type="non-terminal residue" evidence="11">
    <location>
        <position position="430"/>
    </location>
</feature>
<feature type="domain" description="DNA translocase FtsK 4TM region" evidence="9">
    <location>
        <begin position="24"/>
        <end position="182"/>
    </location>
</feature>
<dbReference type="InterPro" id="IPR041027">
    <property type="entry name" value="FtsK_alpha"/>
</dbReference>
<feature type="compositionally biased region" description="Low complexity" evidence="7">
    <location>
        <begin position="254"/>
        <end position="263"/>
    </location>
</feature>
<evidence type="ECO:0000256" key="7">
    <source>
        <dbReference type="SAM" id="MobiDB-lite"/>
    </source>
</evidence>
<keyword evidence="4 8" id="KW-1133">Transmembrane helix</keyword>
<feature type="transmembrane region" description="Helical" evidence="8">
    <location>
        <begin position="136"/>
        <end position="154"/>
    </location>
</feature>